<dbReference type="PANTHER" id="PTHR43581">
    <property type="entry name" value="ATP/GTP PHOSPHATASE"/>
    <property type="match status" value="1"/>
</dbReference>
<dbReference type="Proteomes" id="UP000318052">
    <property type="component" value="Unassembled WGS sequence"/>
</dbReference>
<name>A0ABY3GUH8_9ACTN</name>
<dbReference type="EMBL" id="VOGX01000056">
    <property type="protein sequence ID" value="TWV18751.1"/>
    <property type="molecule type" value="Genomic_DNA"/>
</dbReference>
<sequence>MKHNFSERAASEGTDEEESGKYAKFGRLQHYTVSKLFGQYNHRFSLDANEPTLLTGANGTGKSSILRSIHWISRGMLHQLMKIDFEIMRLEFEDATLTIKKASEWNLEVRLDRPERRPTFWLHSPDMDDSRSSEMDYMRLREEFGEDWDEMNPATRRRLFTRYTSLPEDQRPGWVRKLHRSFPALFISDQRLTPERRRRPKIRGEGDTIGTVAAIEAAVAHINDEVQRYKSLYGTASQNLDRDFPRRVFRAISSQREFGGAKKVLEEFQQVQAIRSSLADTGLIGPAEIEDSITDLPLNNADLVALIATYLDDTKKKLATFEPLRLRLEPFMDFLRRHYKGKEVWIDDEDGFKIQSTRTREDIRPVHLSSGEQQMFILAHKLLFESAPGTLVMIDEPELSLHVLWQSTFVDDLTEISAASGTYFLLATHSPTLIAGRTDLRRSLDG</sequence>
<dbReference type="InterPro" id="IPR027417">
    <property type="entry name" value="P-loop_NTPase"/>
</dbReference>
<evidence type="ECO:0000313" key="2">
    <source>
        <dbReference type="EMBL" id="TWV18751.1"/>
    </source>
</evidence>
<evidence type="ECO:0000259" key="1">
    <source>
        <dbReference type="SMART" id="SM00382"/>
    </source>
</evidence>
<gene>
    <name evidence="2" type="ORF">FRZ02_29280</name>
</gene>
<dbReference type="Pfam" id="PF13304">
    <property type="entry name" value="AAA_21"/>
    <property type="match status" value="1"/>
</dbReference>
<organism evidence="2 3">
    <name type="scientific">Streptomyces albidoflavus</name>
    <dbReference type="NCBI Taxonomy" id="1886"/>
    <lineage>
        <taxon>Bacteria</taxon>
        <taxon>Bacillati</taxon>
        <taxon>Actinomycetota</taxon>
        <taxon>Actinomycetes</taxon>
        <taxon>Kitasatosporales</taxon>
        <taxon>Streptomycetaceae</taxon>
        <taxon>Streptomyces</taxon>
        <taxon>Streptomyces albidoflavus group</taxon>
    </lineage>
</organism>
<protein>
    <submittedName>
        <fullName evidence="2">AAA family ATPase</fullName>
    </submittedName>
</protein>
<accession>A0ABY3GUH8</accession>
<dbReference type="InterPro" id="IPR051396">
    <property type="entry name" value="Bact_Antivir_Def_Nuclease"/>
</dbReference>
<keyword evidence="3" id="KW-1185">Reference proteome</keyword>
<evidence type="ECO:0000313" key="3">
    <source>
        <dbReference type="Proteomes" id="UP000318052"/>
    </source>
</evidence>
<reference evidence="3" key="1">
    <citation type="journal article" date="2019" name="Microbiol. Resour. Announc.">
        <title>Draft Genomic Sequences of Streptomyces misionensis and Streptomyces albidoflavus, bacteria applied for phytopathogen biocontrol.</title>
        <authorList>
            <person name="Pylro V."/>
            <person name="Dias A."/>
            <person name="Andreote F."/>
            <person name="Varani A."/>
            <person name="Andreote C."/>
            <person name="Bernardo E."/>
            <person name="Martins T."/>
        </authorList>
    </citation>
    <scope>NUCLEOTIDE SEQUENCE [LARGE SCALE GENOMIC DNA]</scope>
    <source>
        <strain evidence="3">77</strain>
    </source>
</reference>
<dbReference type="InterPro" id="IPR003959">
    <property type="entry name" value="ATPase_AAA_core"/>
</dbReference>
<comment type="caution">
    <text evidence="2">The sequence shown here is derived from an EMBL/GenBank/DDBJ whole genome shotgun (WGS) entry which is preliminary data.</text>
</comment>
<proteinExistence type="predicted"/>
<dbReference type="SUPFAM" id="SSF52540">
    <property type="entry name" value="P-loop containing nucleoside triphosphate hydrolases"/>
    <property type="match status" value="1"/>
</dbReference>
<dbReference type="Gene3D" id="3.40.50.300">
    <property type="entry name" value="P-loop containing nucleotide triphosphate hydrolases"/>
    <property type="match status" value="1"/>
</dbReference>
<dbReference type="RefSeq" id="WP_079165307.1">
    <property type="nucleotide sequence ID" value="NZ_VOGX01000056.1"/>
</dbReference>
<dbReference type="InterPro" id="IPR003593">
    <property type="entry name" value="AAA+_ATPase"/>
</dbReference>
<dbReference type="SMART" id="SM00382">
    <property type="entry name" value="AAA"/>
    <property type="match status" value="1"/>
</dbReference>
<dbReference type="CDD" id="cd00267">
    <property type="entry name" value="ABC_ATPase"/>
    <property type="match status" value="1"/>
</dbReference>
<dbReference type="PANTHER" id="PTHR43581:SF4">
    <property type="entry name" value="ATP_GTP PHOSPHATASE"/>
    <property type="match status" value="1"/>
</dbReference>
<feature type="domain" description="AAA+ ATPase" evidence="1">
    <location>
        <begin position="48"/>
        <end position="444"/>
    </location>
</feature>